<keyword evidence="2" id="KW-1185">Reference proteome</keyword>
<comment type="caution">
    <text evidence="1">The sequence shown here is derived from an EMBL/GenBank/DDBJ whole genome shotgun (WGS) entry which is preliminary data.</text>
</comment>
<reference evidence="1 2" key="1">
    <citation type="submission" date="2021-06" db="EMBL/GenBank/DDBJ databases">
        <authorList>
            <person name="Palmer J.M."/>
        </authorList>
    </citation>
    <scope>NUCLEOTIDE SEQUENCE [LARGE SCALE GENOMIC DNA]</scope>
    <source>
        <strain evidence="1 2">CL_MEX2019</strain>
        <tissue evidence="1">Muscle</tissue>
    </source>
</reference>
<proteinExistence type="predicted"/>
<sequence>QLLCTQVDPAQFLSVCELSSSKAPCRLAAAFVHLCQQNYIPLEIPSQCMKV</sequence>
<name>A0ABU7DC59_9TELE</name>
<protein>
    <submittedName>
        <fullName evidence="1">Uncharacterized protein</fullName>
    </submittedName>
</protein>
<dbReference type="Proteomes" id="UP001352852">
    <property type="component" value="Unassembled WGS sequence"/>
</dbReference>
<dbReference type="EMBL" id="JAHUTJ010021263">
    <property type="protein sequence ID" value="MED6272501.1"/>
    <property type="molecule type" value="Genomic_DNA"/>
</dbReference>
<organism evidence="1 2">
    <name type="scientific">Characodon lateralis</name>
    <dbReference type="NCBI Taxonomy" id="208331"/>
    <lineage>
        <taxon>Eukaryota</taxon>
        <taxon>Metazoa</taxon>
        <taxon>Chordata</taxon>
        <taxon>Craniata</taxon>
        <taxon>Vertebrata</taxon>
        <taxon>Euteleostomi</taxon>
        <taxon>Actinopterygii</taxon>
        <taxon>Neopterygii</taxon>
        <taxon>Teleostei</taxon>
        <taxon>Neoteleostei</taxon>
        <taxon>Acanthomorphata</taxon>
        <taxon>Ovalentaria</taxon>
        <taxon>Atherinomorphae</taxon>
        <taxon>Cyprinodontiformes</taxon>
        <taxon>Goodeidae</taxon>
        <taxon>Characodon</taxon>
    </lineage>
</organism>
<evidence type="ECO:0000313" key="1">
    <source>
        <dbReference type="EMBL" id="MED6272501.1"/>
    </source>
</evidence>
<evidence type="ECO:0000313" key="2">
    <source>
        <dbReference type="Proteomes" id="UP001352852"/>
    </source>
</evidence>
<accession>A0ABU7DC59</accession>
<gene>
    <name evidence="1" type="ORF">CHARACLAT_031061</name>
</gene>
<feature type="non-terminal residue" evidence="1">
    <location>
        <position position="1"/>
    </location>
</feature>